<reference evidence="2 3" key="1">
    <citation type="journal article" date="2019" name="Int. J. Syst. Evol. Microbiol.">
        <title>The Global Catalogue of Microorganisms (GCM) 10K type strain sequencing project: providing services to taxonomists for standard genome sequencing and annotation.</title>
        <authorList>
            <consortium name="The Broad Institute Genomics Platform"/>
            <consortium name="The Broad Institute Genome Sequencing Center for Infectious Disease"/>
            <person name="Wu L."/>
            <person name="Ma J."/>
        </authorList>
    </citation>
    <scope>NUCLEOTIDE SEQUENCE [LARGE SCALE GENOMIC DNA]</scope>
    <source>
        <strain evidence="2 3">JCM 14303</strain>
    </source>
</reference>
<evidence type="ECO:0000313" key="3">
    <source>
        <dbReference type="Proteomes" id="UP001500363"/>
    </source>
</evidence>
<accession>A0ABN2BP24</accession>
<feature type="compositionally biased region" description="Basic and acidic residues" evidence="1">
    <location>
        <begin position="8"/>
        <end position="25"/>
    </location>
</feature>
<comment type="caution">
    <text evidence="2">The sequence shown here is derived from an EMBL/GenBank/DDBJ whole genome shotgun (WGS) entry which is preliminary data.</text>
</comment>
<dbReference type="EMBL" id="BAAANC010000003">
    <property type="protein sequence ID" value="GAA1544810.1"/>
    <property type="molecule type" value="Genomic_DNA"/>
</dbReference>
<evidence type="ECO:0000256" key="1">
    <source>
        <dbReference type="SAM" id="MobiDB-lite"/>
    </source>
</evidence>
<gene>
    <name evidence="2" type="ORF">GCM10009741_55300</name>
</gene>
<organism evidence="2 3">
    <name type="scientific">Kribbella lupini</name>
    <dbReference type="NCBI Taxonomy" id="291602"/>
    <lineage>
        <taxon>Bacteria</taxon>
        <taxon>Bacillati</taxon>
        <taxon>Actinomycetota</taxon>
        <taxon>Actinomycetes</taxon>
        <taxon>Propionibacteriales</taxon>
        <taxon>Kribbellaceae</taxon>
        <taxon>Kribbella</taxon>
    </lineage>
</organism>
<feature type="region of interest" description="Disordered" evidence="1">
    <location>
        <begin position="1"/>
        <end position="40"/>
    </location>
</feature>
<keyword evidence="3" id="KW-1185">Reference proteome</keyword>
<dbReference type="RefSeq" id="WP_344179302.1">
    <property type="nucleotide sequence ID" value="NZ_BAAANC010000003.1"/>
</dbReference>
<name>A0ABN2BP24_9ACTN</name>
<sequence length="261" mass="29063">MSQIHYEPSPRSRERAERMVDELIGERGQQGGGPGSDPTAIADVEADVERFTDELQLLSEVGMGVPVVAVPEDLAPISYEPSRERQFEDFVPVSLALLDRLRGDSWREQLYENPRLVTNQLQRTLGEFESSVEDAQMVSPETAVRHFRRRLTEFLGIRVEAEQDDRTGRLMRLPPRRGARPVAVPGCTFVVTTNSPGLRVFWSGAYFLTGNYFSAPTSPASSTLQSGTYLFGVDGGAYRTLTWDTRAQVTLPGTPSVHLNF</sequence>
<evidence type="ECO:0000313" key="2">
    <source>
        <dbReference type="EMBL" id="GAA1544810.1"/>
    </source>
</evidence>
<dbReference type="Proteomes" id="UP001500363">
    <property type="component" value="Unassembled WGS sequence"/>
</dbReference>
<protein>
    <submittedName>
        <fullName evidence="2">Uncharacterized protein</fullName>
    </submittedName>
</protein>
<proteinExistence type="predicted"/>